<dbReference type="Gene3D" id="3.10.129.10">
    <property type="entry name" value="Hotdog Thioesterase"/>
    <property type="match status" value="2"/>
</dbReference>
<dbReference type="OrthoDB" id="46529at2759"/>
<dbReference type="InterPro" id="IPR039298">
    <property type="entry name" value="ACOT13"/>
</dbReference>
<reference evidence="2" key="1">
    <citation type="submission" date="2022-07" db="EMBL/GenBank/DDBJ databases">
        <title>Phylogenomic reconstructions and comparative analyses of Kickxellomycotina fungi.</title>
        <authorList>
            <person name="Reynolds N.K."/>
            <person name="Stajich J.E."/>
            <person name="Barry K."/>
            <person name="Grigoriev I.V."/>
            <person name="Crous P."/>
            <person name="Smith M.E."/>
        </authorList>
    </citation>
    <scope>NUCLEOTIDE SEQUENCE</scope>
    <source>
        <strain evidence="2">CBS 109367</strain>
    </source>
</reference>
<evidence type="ECO:0000256" key="1">
    <source>
        <dbReference type="ARBA" id="ARBA00022801"/>
    </source>
</evidence>
<dbReference type="EMBL" id="JANBTX010000597">
    <property type="protein sequence ID" value="KAJ2681619.1"/>
    <property type="molecule type" value="Genomic_DNA"/>
</dbReference>
<protein>
    <submittedName>
        <fullName evidence="2">Acyl-coenzyme A thioesterase 13</fullName>
    </submittedName>
</protein>
<dbReference type="SUPFAM" id="SSF54637">
    <property type="entry name" value="Thioesterase/thiol ester dehydrase-isomerase"/>
    <property type="match status" value="1"/>
</dbReference>
<accession>A0A9W8L107</accession>
<organism evidence="2 3">
    <name type="scientific">Coemansia spiralis</name>
    <dbReference type="NCBI Taxonomy" id="417178"/>
    <lineage>
        <taxon>Eukaryota</taxon>
        <taxon>Fungi</taxon>
        <taxon>Fungi incertae sedis</taxon>
        <taxon>Zoopagomycota</taxon>
        <taxon>Kickxellomycotina</taxon>
        <taxon>Kickxellomycetes</taxon>
        <taxon>Kickxellales</taxon>
        <taxon>Kickxellaceae</taxon>
        <taxon>Coemansia</taxon>
    </lineage>
</organism>
<evidence type="ECO:0000313" key="3">
    <source>
        <dbReference type="Proteomes" id="UP001151516"/>
    </source>
</evidence>
<keyword evidence="3" id="KW-1185">Reference proteome</keyword>
<gene>
    <name evidence="2" type="primary">ACOT13</name>
    <name evidence="2" type="ORF">IWW39_006282</name>
</gene>
<comment type="caution">
    <text evidence="2">The sequence shown here is derived from an EMBL/GenBank/DDBJ whole genome shotgun (WGS) entry which is preliminary data.</text>
</comment>
<dbReference type="PANTHER" id="PTHR21660:SF1">
    <property type="entry name" value="ACYL-COENZYME A THIOESTERASE 13"/>
    <property type="match status" value="1"/>
</dbReference>
<dbReference type="InterPro" id="IPR029069">
    <property type="entry name" value="HotDog_dom_sf"/>
</dbReference>
<dbReference type="GO" id="GO:0047617">
    <property type="term" value="F:fatty acyl-CoA hydrolase activity"/>
    <property type="evidence" value="ECO:0007669"/>
    <property type="project" value="InterPro"/>
</dbReference>
<evidence type="ECO:0000313" key="2">
    <source>
        <dbReference type="EMBL" id="KAJ2681619.1"/>
    </source>
</evidence>
<proteinExistence type="predicted"/>
<dbReference type="AlphaFoldDB" id="A0A9W8L107"/>
<keyword evidence="1" id="KW-0378">Hydrolase</keyword>
<sequence>MDAEEFRQLVANTAQSKESHYYYSGGLVATVVSADFAGRSCVVELTATESEISDAGCLDEGLVGTVADYWTSALITALNQGRSALTTSLTVQALKPIDPGSHKSFGTDDDTVIHETDLERGFMVLKLRVEEHHIGTGGTLDEGLVATIADNYTTYLLIAHSLALHPELMPISVSVCLSAQALAPISPGTPIDIVCRVTNADLDKPHATAVFQDSLKRTVYAVASHTKHTKDVLGYQTPAVTSKL</sequence>
<name>A0A9W8L107_9FUNG</name>
<dbReference type="Proteomes" id="UP001151516">
    <property type="component" value="Unassembled WGS sequence"/>
</dbReference>
<dbReference type="PANTHER" id="PTHR21660">
    <property type="entry name" value="THIOESTERASE SUPERFAMILY MEMBER-RELATED"/>
    <property type="match status" value="1"/>
</dbReference>